<feature type="compositionally biased region" description="Acidic residues" evidence="1">
    <location>
        <begin position="293"/>
        <end position="302"/>
    </location>
</feature>
<feature type="transmembrane region" description="Helical" evidence="2">
    <location>
        <begin position="61"/>
        <end position="80"/>
    </location>
</feature>
<feature type="compositionally biased region" description="Low complexity" evidence="1">
    <location>
        <begin position="242"/>
        <end position="261"/>
    </location>
</feature>
<reference evidence="3" key="1">
    <citation type="submission" date="2020-09" db="EMBL/GenBank/DDBJ databases">
        <authorList>
            <person name="Kikuchi T."/>
        </authorList>
    </citation>
    <scope>NUCLEOTIDE SEQUENCE</scope>
    <source>
        <strain evidence="3">Ka4C1</strain>
    </source>
</reference>
<evidence type="ECO:0000313" key="3">
    <source>
        <dbReference type="EMBL" id="CAD5225184.1"/>
    </source>
</evidence>
<dbReference type="SMR" id="A0A7I8XD33"/>
<comment type="caution">
    <text evidence="3">The sequence shown here is derived from an EMBL/GenBank/DDBJ whole genome shotgun (WGS) entry which is preliminary data.</text>
</comment>
<dbReference type="EMBL" id="CAJFDI010000004">
    <property type="protein sequence ID" value="CAD5225184.1"/>
    <property type="molecule type" value="Genomic_DNA"/>
</dbReference>
<gene>
    <name evidence="3" type="ORF">BXYJ_LOCUS8417</name>
</gene>
<dbReference type="EMBL" id="CAJFCV020000004">
    <property type="protein sequence ID" value="CAG9114191.1"/>
    <property type="molecule type" value="Genomic_DNA"/>
</dbReference>
<keyword evidence="2" id="KW-1133">Transmembrane helix</keyword>
<keyword evidence="2" id="KW-0472">Membrane</keyword>
<feature type="transmembrane region" description="Helical" evidence="2">
    <location>
        <begin position="92"/>
        <end position="115"/>
    </location>
</feature>
<dbReference type="AlphaFoldDB" id="A0A7I8XD33"/>
<feature type="region of interest" description="Disordered" evidence="1">
    <location>
        <begin position="228"/>
        <end position="302"/>
    </location>
</feature>
<sequence length="357" mass="40690">MFFGFMLCKFYLSHKENYSYNTFCLNNSCVQLHNSALFYVFAIATSFILIFGWMTRSWKFYIPYVVVRLLFTVWFTTQSLHQAFQKGFTFTMIILLIALILHLLLVSIAITAVIFDAKSVRKLERKAKPPTNNSQNVQWKQFPDDIYHFPVLDLRNYRVIRDDNTDRAHGGNALPDRPQIDCSVRRKSMAEAPTNGPKTVCLNMKTDADEDVLQWMDAAEGLPTVHDHYSIDETSPAPPSSSKPSTSLTPSSSSKPKQSTSYDQEEKRPNHSLIISISPGTCPDILTGTTASTDDETDDDDDYVDVVDFRKPDDEQSSKTEHSEVNIDVEKLEQEMVDFGEDLVRRNSEYGIERTTC</sequence>
<evidence type="ECO:0000256" key="1">
    <source>
        <dbReference type="SAM" id="MobiDB-lite"/>
    </source>
</evidence>
<keyword evidence="4" id="KW-1185">Reference proteome</keyword>
<accession>A0A7I8XD33</accession>
<evidence type="ECO:0000313" key="4">
    <source>
        <dbReference type="Proteomes" id="UP000659654"/>
    </source>
</evidence>
<evidence type="ECO:0000256" key="2">
    <source>
        <dbReference type="SAM" id="Phobius"/>
    </source>
</evidence>
<name>A0A7I8XD33_BURXY</name>
<dbReference type="Proteomes" id="UP000582659">
    <property type="component" value="Unassembled WGS sequence"/>
</dbReference>
<organism evidence="3 4">
    <name type="scientific">Bursaphelenchus xylophilus</name>
    <name type="common">Pinewood nematode worm</name>
    <name type="synonym">Aphelenchoides xylophilus</name>
    <dbReference type="NCBI Taxonomy" id="6326"/>
    <lineage>
        <taxon>Eukaryota</taxon>
        <taxon>Metazoa</taxon>
        <taxon>Ecdysozoa</taxon>
        <taxon>Nematoda</taxon>
        <taxon>Chromadorea</taxon>
        <taxon>Rhabditida</taxon>
        <taxon>Tylenchina</taxon>
        <taxon>Tylenchomorpha</taxon>
        <taxon>Aphelenchoidea</taxon>
        <taxon>Aphelenchoididae</taxon>
        <taxon>Bursaphelenchus</taxon>
    </lineage>
</organism>
<proteinExistence type="predicted"/>
<feature type="transmembrane region" description="Helical" evidence="2">
    <location>
        <begin position="36"/>
        <end position="54"/>
    </location>
</feature>
<dbReference type="Proteomes" id="UP000659654">
    <property type="component" value="Unassembled WGS sequence"/>
</dbReference>
<protein>
    <submittedName>
        <fullName evidence="3">(pine wood nematode) hypothetical protein</fullName>
    </submittedName>
</protein>
<keyword evidence="2" id="KW-0812">Transmembrane</keyword>